<dbReference type="OrthoDB" id="7843333at2"/>
<accession>A0A285TK87</accession>
<proteinExistence type="predicted"/>
<dbReference type="EMBL" id="OBMT01000029">
    <property type="protein sequence ID" value="SOC22204.1"/>
    <property type="molecule type" value="Genomic_DNA"/>
</dbReference>
<reference evidence="2" key="1">
    <citation type="submission" date="2017-08" db="EMBL/GenBank/DDBJ databases">
        <authorList>
            <person name="Varghese N."/>
            <person name="Submissions S."/>
        </authorList>
    </citation>
    <scope>NUCLEOTIDE SEQUENCE [LARGE SCALE GENOMIC DNA]</scope>
    <source>
        <strain evidence="2">JA276</strain>
    </source>
</reference>
<gene>
    <name evidence="1" type="ORF">SAMN05877831_12910</name>
</gene>
<evidence type="ECO:0000313" key="2">
    <source>
        <dbReference type="Proteomes" id="UP000219111"/>
    </source>
</evidence>
<protein>
    <submittedName>
        <fullName evidence="1">P27 family predicted phage terminase small subunit</fullName>
    </submittedName>
</protein>
<dbReference type="Proteomes" id="UP000219111">
    <property type="component" value="Unassembled WGS sequence"/>
</dbReference>
<name>A0A285TK87_9RHOB</name>
<keyword evidence="2" id="KW-1185">Reference proteome</keyword>
<organism evidence="1 2">
    <name type="scientific">Rhodobacter maris</name>
    <dbReference type="NCBI Taxonomy" id="446682"/>
    <lineage>
        <taxon>Bacteria</taxon>
        <taxon>Pseudomonadati</taxon>
        <taxon>Pseudomonadota</taxon>
        <taxon>Alphaproteobacteria</taxon>
        <taxon>Rhodobacterales</taxon>
        <taxon>Rhodobacter group</taxon>
        <taxon>Rhodobacter</taxon>
    </lineage>
</organism>
<dbReference type="AlphaFoldDB" id="A0A285TK87"/>
<evidence type="ECO:0000313" key="1">
    <source>
        <dbReference type="EMBL" id="SOC22204.1"/>
    </source>
</evidence>
<dbReference type="InterPro" id="IPR006448">
    <property type="entry name" value="Phage_term_ssu_P27"/>
</dbReference>
<dbReference type="Pfam" id="PF05119">
    <property type="entry name" value="Terminase_4"/>
    <property type="match status" value="1"/>
</dbReference>
<dbReference type="RefSeq" id="WP_097071540.1">
    <property type="nucleotide sequence ID" value="NZ_OBMT01000029.1"/>
</dbReference>
<sequence>MKGPKPSLHNVIPMKGDMTAPVPAAPEWMTSEAREAWDRLAPSLVAKGRLEPAFEDSFAAYCECVADVIRLTGDLAIMGSYYEVKTRNGLQQKHRAAWTQRGQAIALMNQLSARFGLTPVDDARLSSGGQGDLFADLLEQINGSR</sequence>